<evidence type="ECO:0000256" key="1">
    <source>
        <dbReference type="SAM" id="SignalP"/>
    </source>
</evidence>
<evidence type="ECO:0000313" key="2">
    <source>
        <dbReference type="EMBL" id="MFC0350055.1"/>
    </source>
</evidence>
<gene>
    <name evidence="2" type="ORF">ACFFJH_09580</name>
</gene>
<sequence>MNKIIKGVFIMKKTLLPNFLLLLAIVSPTFANAQNTSAADYYDNRFGTIRSNGEIVGMSSPASFRAKADLFDAKTQYSMAVEFELGKTVKRNLKEALFWYSKSAELGNPLAQMALARMYDFGIGVEKNQITASNYYEAAAKNGLNEAQYNLGVMYATGEGREQDFEKAATWYEIASQHGFAKAQYNLALLYLYGKGVPTDLSMAYKWLSIAKHDPNSKEQAERSLQLIEPHLNPEQIANAAKLIDQWQLKTSN</sequence>
<reference evidence="2 3" key="1">
    <citation type="submission" date="2024-09" db="EMBL/GenBank/DDBJ databases">
        <authorList>
            <person name="Sun Q."/>
            <person name="Mori K."/>
        </authorList>
    </citation>
    <scope>NUCLEOTIDE SEQUENCE [LARGE SCALE GENOMIC DNA]</scope>
    <source>
        <strain evidence="2 3">CCM 8677</strain>
    </source>
</reference>
<accession>A0ABV6IEY0</accession>
<organism evidence="2 3">
    <name type="scientific">Undibacterium danionis</name>
    <dbReference type="NCBI Taxonomy" id="1812100"/>
    <lineage>
        <taxon>Bacteria</taxon>
        <taxon>Pseudomonadati</taxon>
        <taxon>Pseudomonadota</taxon>
        <taxon>Betaproteobacteria</taxon>
        <taxon>Burkholderiales</taxon>
        <taxon>Oxalobacteraceae</taxon>
        <taxon>Undibacterium</taxon>
    </lineage>
</organism>
<dbReference type="InterPro" id="IPR050767">
    <property type="entry name" value="Sel1_AlgK"/>
</dbReference>
<feature type="signal peptide" evidence="1">
    <location>
        <begin position="1"/>
        <end position="33"/>
    </location>
</feature>
<dbReference type="Gene3D" id="1.25.40.10">
    <property type="entry name" value="Tetratricopeptide repeat domain"/>
    <property type="match status" value="2"/>
</dbReference>
<dbReference type="PANTHER" id="PTHR11102:SF160">
    <property type="entry name" value="ERAD-ASSOCIATED E3 UBIQUITIN-PROTEIN LIGASE COMPONENT HRD3"/>
    <property type="match status" value="1"/>
</dbReference>
<dbReference type="SUPFAM" id="SSF81901">
    <property type="entry name" value="HCP-like"/>
    <property type="match status" value="1"/>
</dbReference>
<dbReference type="Pfam" id="PF08238">
    <property type="entry name" value="Sel1"/>
    <property type="match status" value="4"/>
</dbReference>
<comment type="caution">
    <text evidence="2">The sequence shown here is derived from an EMBL/GenBank/DDBJ whole genome shotgun (WGS) entry which is preliminary data.</text>
</comment>
<dbReference type="SMART" id="SM00671">
    <property type="entry name" value="SEL1"/>
    <property type="match status" value="4"/>
</dbReference>
<feature type="chain" id="PRO_5047263109" evidence="1">
    <location>
        <begin position="34"/>
        <end position="253"/>
    </location>
</feature>
<evidence type="ECO:0000313" key="3">
    <source>
        <dbReference type="Proteomes" id="UP001589844"/>
    </source>
</evidence>
<dbReference type="Proteomes" id="UP001589844">
    <property type="component" value="Unassembled WGS sequence"/>
</dbReference>
<keyword evidence="1" id="KW-0732">Signal</keyword>
<dbReference type="InterPro" id="IPR006597">
    <property type="entry name" value="Sel1-like"/>
</dbReference>
<keyword evidence="3" id="KW-1185">Reference proteome</keyword>
<protein>
    <submittedName>
        <fullName evidence="2">Tetratricopeptide repeat protein</fullName>
    </submittedName>
</protein>
<dbReference type="RefSeq" id="WP_390211940.1">
    <property type="nucleotide sequence ID" value="NZ_JBHLXJ010000009.1"/>
</dbReference>
<dbReference type="InterPro" id="IPR011990">
    <property type="entry name" value="TPR-like_helical_dom_sf"/>
</dbReference>
<dbReference type="PANTHER" id="PTHR11102">
    <property type="entry name" value="SEL-1-LIKE PROTEIN"/>
    <property type="match status" value="1"/>
</dbReference>
<proteinExistence type="predicted"/>
<name>A0ABV6IEY0_9BURK</name>
<dbReference type="EMBL" id="JBHLXJ010000009">
    <property type="protein sequence ID" value="MFC0350055.1"/>
    <property type="molecule type" value="Genomic_DNA"/>
</dbReference>